<dbReference type="GO" id="GO:0004806">
    <property type="term" value="F:triacylglycerol lipase activity"/>
    <property type="evidence" value="ECO:0007669"/>
    <property type="project" value="UniProtKB-EC"/>
</dbReference>
<dbReference type="InterPro" id="IPR029058">
    <property type="entry name" value="AB_hydrolase_fold"/>
</dbReference>
<dbReference type="EMBL" id="UGQL01000002">
    <property type="protein sequence ID" value="STZ68904.1"/>
    <property type="molecule type" value="Genomic_DNA"/>
</dbReference>
<evidence type="ECO:0000313" key="4">
    <source>
        <dbReference type="Proteomes" id="UP000255024"/>
    </source>
</evidence>
<dbReference type="Gene3D" id="3.40.50.1820">
    <property type="entry name" value="alpha/beta hydrolase"/>
    <property type="match status" value="1"/>
</dbReference>
<dbReference type="EC" id="3.1.1.3" evidence="3"/>
<protein>
    <submittedName>
        <fullName evidence="3">Lipase 2</fullName>
        <ecNumber evidence="3">3.1.1.3</ecNumber>
    </submittedName>
</protein>
<dbReference type="Pfam" id="PF07859">
    <property type="entry name" value="Abhydrolase_3"/>
    <property type="match status" value="1"/>
</dbReference>
<reference evidence="3 4" key="1">
    <citation type="submission" date="2018-06" db="EMBL/GenBank/DDBJ databases">
        <authorList>
            <consortium name="Pathogen Informatics"/>
            <person name="Doyle S."/>
        </authorList>
    </citation>
    <scope>NUCLEOTIDE SEQUENCE [LARGE SCALE GENOMIC DNA]</scope>
    <source>
        <strain evidence="3 4">NCTC11179</strain>
    </source>
</reference>
<feature type="domain" description="Alpha/beta hydrolase fold-3" evidence="2">
    <location>
        <begin position="87"/>
        <end position="292"/>
    </location>
</feature>
<proteinExistence type="predicted"/>
<dbReference type="PANTHER" id="PTHR48081">
    <property type="entry name" value="AB HYDROLASE SUPERFAMILY PROTEIN C4A8.06C"/>
    <property type="match status" value="1"/>
</dbReference>
<keyword evidence="4" id="KW-1185">Reference proteome</keyword>
<accession>A0A378U2K8</accession>
<evidence type="ECO:0000256" key="1">
    <source>
        <dbReference type="ARBA" id="ARBA00022801"/>
    </source>
</evidence>
<keyword evidence="1 3" id="KW-0378">Hydrolase</keyword>
<dbReference type="AlphaFoldDB" id="A0A378U2K8"/>
<dbReference type="InterPro" id="IPR050300">
    <property type="entry name" value="GDXG_lipolytic_enzyme"/>
</dbReference>
<dbReference type="RefSeq" id="WP_115091766.1">
    <property type="nucleotide sequence ID" value="NZ_CP068107.1"/>
</dbReference>
<organism evidence="3 4">
    <name type="scientific">Myroides odoratus</name>
    <name type="common">Flavobacterium odoratum</name>
    <dbReference type="NCBI Taxonomy" id="256"/>
    <lineage>
        <taxon>Bacteria</taxon>
        <taxon>Pseudomonadati</taxon>
        <taxon>Bacteroidota</taxon>
        <taxon>Flavobacteriia</taxon>
        <taxon>Flavobacteriales</taxon>
        <taxon>Flavobacteriaceae</taxon>
        <taxon>Myroides</taxon>
    </lineage>
</organism>
<evidence type="ECO:0000259" key="2">
    <source>
        <dbReference type="Pfam" id="PF07859"/>
    </source>
</evidence>
<evidence type="ECO:0000313" key="3">
    <source>
        <dbReference type="EMBL" id="STZ68904.1"/>
    </source>
</evidence>
<gene>
    <name evidence="3" type="primary">lip2</name>
    <name evidence="3" type="ORF">NCTC11179_02386</name>
</gene>
<dbReference type="InterPro" id="IPR013094">
    <property type="entry name" value="AB_hydrolase_3"/>
</dbReference>
<sequence length="317" mass="35908">MIQQDISIELLQAINESPYNQIDYDYLLAHNPAQIRIEEQQLADTEEPLAIPEGLVVENLEIPSRELNRTIKLRTYRPLGQSNLPVLMYFHGGAFIYGTPEQYDFIFYPMAVALNISIVSVDYRLAPEHPFPAALEDAYDALLWVAQEAGQLGGNKESISIGGSSAGGTIAASLAHLARDKQEVVLQHQYLLYPPMDHRLLTPSMQTLADAPMQTKAAASFMWKYYLAPHHETPPLYAVPYLQSNFKNLPPTTLIVAEFDPLKDEAKQYVDKLKEAQVPTTFFEVKGATHVFDFFPTAMARDFWQEQLIYLKTIFIR</sequence>
<dbReference type="Proteomes" id="UP000255024">
    <property type="component" value="Unassembled WGS sequence"/>
</dbReference>
<name>A0A378U2K8_MYROD</name>
<dbReference type="SUPFAM" id="SSF53474">
    <property type="entry name" value="alpha/beta-Hydrolases"/>
    <property type="match status" value="1"/>
</dbReference>
<dbReference type="PANTHER" id="PTHR48081:SF8">
    <property type="entry name" value="ALPHA_BETA HYDROLASE FOLD-3 DOMAIN-CONTAINING PROTEIN-RELATED"/>
    <property type="match status" value="1"/>
</dbReference>